<dbReference type="EMBL" id="JADGMS010000019">
    <property type="protein sequence ID" value="KAF9661874.1"/>
    <property type="molecule type" value="Genomic_DNA"/>
</dbReference>
<dbReference type="AlphaFoldDB" id="A0A835J519"/>
<name>A0A835J519_9ROSI</name>
<proteinExistence type="predicted"/>
<feature type="transmembrane region" description="Helical" evidence="2">
    <location>
        <begin position="57"/>
        <end position="79"/>
    </location>
</feature>
<feature type="compositionally biased region" description="Polar residues" evidence="1">
    <location>
        <begin position="136"/>
        <end position="162"/>
    </location>
</feature>
<evidence type="ECO:0000256" key="2">
    <source>
        <dbReference type="SAM" id="Phobius"/>
    </source>
</evidence>
<comment type="caution">
    <text evidence="3">The sequence shown here is derived from an EMBL/GenBank/DDBJ whole genome shotgun (WGS) entry which is preliminary data.</text>
</comment>
<dbReference type="Proteomes" id="UP000657918">
    <property type="component" value="Unassembled WGS sequence"/>
</dbReference>
<reference evidence="3 4" key="1">
    <citation type="submission" date="2020-10" db="EMBL/GenBank/DDBJ databases">
        <title>Plant Genome Project.</title>
        <authorList>
            <person name="Zhang R.-G."/>
        </authorList>
    </citation>
    <scope>NUCLEOTIDE SEQUENCE [LARGE SCALE GENOMIC DNA]</scope>
    <source>
        <strain evidence="3">FAFU-HL-1</strain>
        <tissue evidence="3">Leaf</tissue>
    </source>
</reference>
<accession>A0A835J519</accession>
<feature type="region of interest" description="Disordered" evidence="1">
    <location>
        <begin position="136"/>
        <end position="167"/>
    </location>
</feature>
<feature type="compositionally biased region" description="Basic and acidic residues" evidence="1">
    <location>
        <begin position="97"/>
        <end position="108"/>
    </location>
</feature>
<sequence length="203" mass="21566">MADDKSKVQNGVKPKGVAEGGEPALSPLQAKKESGEAEAEAPGIRKLGKHHSSDKSVAGGGVILGGLVTAIFAAVFCYIRVTRKRHGHQGAPRHFSHRFDSKGRGRGRPKCDYCDRDGHWRANCYKLNGFPGNKTQSHGTISKFSNPSKAANNATGPSNSSEIPIPGLTSDQYNRLLDFLSTPNTSSANFAESHSGNSLGIPN</sequence>
<dbReference type="OrthoDB" id="686454at2759"/>
<keyword evidence="2" id="KW-0472">Membrane</keyword>
<organism evidence="3 4">
    <name type="scientific">Salix dunnii</name>
    <dbReference type="NCBI Taxonomy" id="1413687"/>
    <lineage>
        <taxon>Eukaryota</taxon>
        <taxon>Viridiplantae</taxon>
        <taxon>Streptophyta</taxon>
        <taxon>Embryophyta</taxon>
        <taxon>Tracheophyta</taxon>
        <taxon>Spermatophyta</taxon>
        <taxon>Magnoliopsida</taxon>
        <taxon>eudicotyledons</taxon>
        <taxon>Gunneridae</taxon>
        <taxon>Pentapetalae</taxon>
        <taxon>rosids</taxon>
        <taxon>fabids</taxon>
        <taxon>Malpighiales</taxon>
        <taxon>Salicaceae</taxon>
        <taxon>Saliceae</taxon>
        <taxon>Salix</taxon>
    </lineage>
</organism>
<dbReference type="PANTHER" id="PTHR34558">
    <property type="entry name" value="EXPRESSED PROTEIN"/>
    <property type="match status" value="1"/>
</dbReference>
<evidence type="ECO:0000313" key="4">
    <source>
        <dbReference type="Proteomes" id="UP000657918"/>
    </source>
</evidence>
<keyword evidence="2" id="KW-1133">Transmembrane helix</keyword>
<gene>
    <name evidence="3" type="ORF">SADUNF_Sadunf19G0114000</name>
</gene>
<keyword evidence="4" id="KW-1185">Reference proteome</keyword>
<dbReference type="PANTHER" id="PTHR34558:SF4">
    <property type="entry name" value="TRANSMEMBRANE PROTEIN"/>
    <property type="match status" value="1"/>
</dbReference>
<keyword evidence="2" id="KW-0812">Transmembrane</keyword>
<protein>
    <submittedName>
        <fullName evidence="3">Uncharacterized protein</fullName>
    </submittedName>
</protein>
<feature type="region of interest" description="Disordered" evidence="1">
    <location>
        <begin position="1"/>
        <end position="55"/>
    </location>
</feature>
<evidence type="ECO:0000256" key="1">
    <source>
        <dbReference type="SAM" id="MobiDB-lite"/>
    </source>
</evidence>
<evidence type="ECO:0000313" key="3">
    <source>
        <dbReference type="EMBL" id="KAF9661874.1"/>
    </source>
</evidence>
<feature type="region of interest" description="Disordered" evidence="1">
    <location>
        <begin position="89"/>
        <end position="108"/>
    </location>
</feature>